<evidence type="ECO:0000313" key="1">
    <source>
        <dbReference type="EMBL" id="KUP96979.1"/>
    </source>
</evidence>
<reference evidence="2" key="1">
    <citation type="journal article" date="2017" name="Acta Aliment.">
        <title>Plant polysaccharide degrading enzyme system of Thermpbifida cellulosilytica TB100 revealed by de novo genome project data.</title>
        <authorList>
            <person name="Toth A."/>
            <person name="Baka E."/>
            <person name="Luzics S."/>
            <person name="Bata-Vidacs I."/>
            <person name="Nagy I."/>
            <person name="Balint B."/>
            <person name="Herceg R."/>
            <person name="Olasz F."/>
            <person name="Wilk T."/>
            <person name="Nagy T."/>
            <person name="Kriszt B."/>
            <person name="Nagy I."/>
            <person name="Kukolya J."/>
        </authorList>
    </citation>
    <scope>NUCLEOTIDE SEQUENCE [LARGE SCALE GENOMIC DNA]</scope>
    <source>
        <strain evidence="2">TB100</strain>
    </source>
</reference>
<name>A0A147KIE3_THECS</name>
<proteinExistence type="predicted"/>
<dbReference type="AlphaFoldDB" id="A0A147KIE3"/>
<comment type="caution">
    <text evidence="1">The sequence shown here is derived from an EMBL/GenBank/DDBJ whole genome shotgun (WGS) entry which is preliminary data.</text>
</comment>
<organism evidence="1 2">
    <name type="scientific">Thermobifida cellulosilytica TB100</name>
    <dbReference type="NCBI Taxonomy" id="665004"/>
    <lineage>
        <taxon>Bacteria</taxon>
        <taxon>Bacillati</taxon>
        <taxon>Actinomycetota</taxon>
        <taxon>Actinomycetes</taxon>
        <taxon>Streptosporangiales</taxon>
        <taxon>Nocardiopsidaceae</taxon>
        <taxon>Thermobifida</taxon>
    </lineage>
</organism>
<gene>
    <name evidence="1" type="ORF">AC529_09290</name>
</gene>
<keyword evidence="2" id="KW-1185">Reference proteome</keyword>
<dbReference type="PATRIC" id="fig|665004.4.peg.2204"/>
<evidence type="ECO:0000313" key="2">
    <source>
        <dbReference type="Proteomes" id="UP000074382"/>
    </source>
</evidence>
<protein>
    <submittedName>
        <fullName evidence="1">Uncharacterized protein</fullName>
    </submittedName>
</protein>
<accession>A0A147KIE3</accession>
<dbReference type="STRING" id="665004.AC529_09290"/>
<dbReference type="RefSeq" id="WP_068755838.1">
    <property type="nucleotide sequence ID" value="NZ_KQ950181.1"/>
</dbReference>
<dbReference type="OrthoDB" id="3482380at2"/>
<dbReference type="Proteomes" id="UP000074382">
    <property type="component" value="Unassembled WGS sequence"/>
</dbReference>
<dbReference type="EMBL" id="LGEM01000050">
    <property type="protein sequence ID" value="KUP96979.1"/>
    <property type="molecule type" value="Genomic_DNA"/>
</dbReference>
<sequence length="94" mass="10781">MTEPSERELQRLNLLGPWPTGAEDLEASHPDWMIWRSRGQDGTHGPWMAQRPEFLTPRQQTRGLRSTLTADTVDELGRLLDAQERLREQEASDG</sequence>